<protein>
    <recommendedName>
        <fullName evidence="4">Ig-like domain repeat protein</fullName>
    </recommendedName>
</protein>
<evidence type="ECO:0000256" key="1">
    <source>
        <dbReference type="SAM" id="SignalP"/>
    </source>
</evidence>
<feature type="signal peptide" evidence="1">
    <location>
        <begin position="1"/>
        <end position="29"/>
    </location>
</feature>
<dbReference type="InterPro" id="IPR017868">
    <property type="entry name" value="Filamin/ABP280_repeat-like"/>
</dbReference>
<proteinExistence type="predicted"/>
<feature type="chain" id="PRO_5029634276" description="Ig-like domain repeat protein" evidence="1">
    <location>
        <begin position="30"/>
        <end position="151"/>
    </location>
</feature>
<gene>
    <name evidence="2" type="ORF">GYA93_19675</name>
</gene>
<evidence type="ECO:0008006" key="4">
    <source>
        <dbReference type="Google" id="ProtNLM"/>
    </source>
</evidence>
<comment type="caution">
    <text evidence="2">The sequence shown here is derived from an EMBL/GenBank/DDBJ whole genome shotgun (WGS) entry which is preliminary data.</text>
</comment>
<evidence type="ECO:0000313" key="3">
    <source>
        <dbReference type="Proteomes" id="UP000466307"/>
    </source>
</evidence>
<reference evidence="2 3" key="1">
    <citation type="submission" date="2020-01" db="EMBL/GenBank/DDBJ databases">
        <title>Investigation of new actinobacteria for the biodesulphurisation of diesel fuel.</title>
        <authorList>
            <person name="Athi Narayanan S.M."/>
        </authorList>
    </citation>
    <scope>NUCLEOTIDE SEQUENCE [LARGE SCALE GENOMIC DNA]</scope>
    <source>
        <strain evidence="2 3">213E</strain>
    </source>
</reference>
<dbReference type="EMBL" id="JAADZU010000082">
    <property type="protein sequence ID" value="NDK91773.1"/>
    <property type="molecule type" value="Genomic_DNA"/>
</dbReference>
<dbReference type="AlphaFoldDB" id="A0A7K3LU37"/>
<dbReference type="Proteomes" id="UP000466307">
    <property type="component" value="Unassembled WGS sequence"/>
</dbReference>
<name>A0A7K3LU37_9ACTN</name>
<keyword evidence="1" id="KW-0732">Signal</keyword>
<accession>A0A7K3LU37</accession>
<organism evidence="2 3">
    <name type="scientific">Gordonia desulfuricans</name>
    <dbReference type="NCBI Taxonomy" id="89051"/>
    <lineage>
        <taxon>Bacteria</taxon>
        <taxon>Bacillati</taxon>
        <taxon>Actinomycetota</taxon>
        <taxon>Actinomycetes</taxon>
        <taxon>Mycobacteriales</taxon>
        <taxon>Gordoniaceae</taxon>
        <taxon>Gordonia</taxon>
    </lineage>
</organism>
<evidence type="ECO:0000313" key="2">
    <source>
        <dbReference type="EMBL" id="NDK91773.1"/>
    </source>
</evidence>
<dbReference type="PROSITE" id="PS50194">
    <property type="entry name" value="FILAMIN_REPEAT"/>
    <property type="match status" value="1"/>
</dbReference>
<keyword evidence="3" id="KW-1185">Reference proteome</keyword>
<sequence length="151" mass="14984">MAAQKTNRIRVAGGAAALIAAGALSVAMAAPASANVTSVGIDTPSGYGSSQGVYGAGCSYKVSAKVSSVVAKDKVTFSVTPAGGSPTQFAEVEPTEGGSNTVTATWKPSAPGVYTITASQNGNAKTVDNVKVANGIQLPDWFWGGNCLITG</sequence>
<dbReference type="RefSeq" id="WP_059036601.1">
    <property type="nucleotide sequence ID" value="NZ_JAADZU010000082.1"/>
</dbReference>